<comment type="caution">
    <text evidence="1">The sequence shown here is derived from an EMBL/GenBank/DDBJ whole genome shotgun (WGS) entry which is preliminary data.</text>
</comment>
<dbReference type="SUPFAM" id="SSF47413">
    <property type="entry name" value="lambda repressor-like DNA-binding domains"/>
    <property type="match status" value="1"/>
</dbReference>
<dbReference type="Pfam" id="PF15943">
    <property type="entry name" value="YdaS_toxin"/>
    <property type="match status" value="1"/>
</dbReference>
<evidence type="ECO:0000313" key="1">
    <source>
        <dbReference type="EMBL" id="RZG63804.1"/>
    </source>
</evidence>
<reference evidence="1 2" key="1">
    <citation type="submission" date="2019-02" db="EMBL/GenBank/DDBJ databases">
        <title>The Batch Genome Submission of Acinetobacter spp. strains.</title>
        <authorList>
            <person name="Qin J."/>
            <person name="Hu Y."/>
            <person name="Ye H."/>
            <person name="Wei L."/>
            <person name="Feng Y."/>
            <person name="Zong Z."/>
        </authorList>
    </citation>
    <scope>NUCLEOTIDE SEQUENCE [LARGE SCALE GENOMIC DNA]</scope>
    <source>
        <strain evidence="1 2">WCHABo060081</strain>
    </source>
</reference>
<dbReference type="Proteomes" id="UP000293483">
    <property type="component" value="Unassembled WGS sequence"/>
</dbReference>
<sequence length="74" mass="8123">MSQNLIEEVVDHFGSQRKTALALGITQPTVNHMLSTGMVSVEVALKIQKKTNSKFLALELRPGLKSSFQNIQVA</sequence>
<name>A0A4Q7ATY2_9GAMM</name>
<dbReference type="InterPro" id="IPR031856">
    <property type="entry name" value="YdaS_toxin-like"/>
</dbReference>
<proteinExistence type="predicted"/>
<dbReference type="RefSeq" id="WP_130148828.1">
    <property type="nucleotide sequence ID" value="NZ_SGSU01000034.1"/>
</dbReference>
<evidence type="ECO:0000313" key="2">
    <source>
        <dbReference type="Proteomes" id="UP000293483"/>
    </source>
</evidence>
<protein>
    <submittedName>
        <fullName evidence="1">Rha family transcriptional regulator</fullName>
    </submittedName>
</protein>
<dbReference type="Gene3D" id="1.10.260.40">
    <property type="entry name" value="lambda repressor-like DNA-binding domains"/>
    <property type="match status" value="1"/>
</dbReference>
<accession>A0A4Q7ATY2</accession>
<dbReference type="EMBL" id="SGSU01000034">
    <property type="protein sequence ID" value="RZG63804.1"/>
    <property type="molecule type" value="Genomic_DNA"/>
</dbReference>
<dbReference type="AlphaFoldDB" id="A0A4Q7ATY2"/>
<gene>
    <name evidence="1" type="ORF">EXE25_18515</name>
</gene>
<dbReference type="GO" id="GO:0003677">
    <property type="term" value="F:DNA binding"/>
    <property type="evidence" value="ECO:0007669"/>
    <property type="project" value="InterPro"/>
</dbReference>
<dbReference type="InterPro" id="IPR010982">
    <property type="entry name" value="Lambda_DNA-bd_dom_sf"/>
</dbReference>
<organism evidence="1 2">
    <name type="scientific">Acinetobacter bouvetii</name>
    <dbReference type="NCBI Taxonomy" id="202951"/>
    <lineage>
        <taxon>Bacteria</taxon>
        <taxon>Pseudomonadati</taxon>
        <taxon>Pseudomonadota</taxon>
        <taxon>Gammaproteobacteria</taxon>
        <taxon>Moraxellales</taxon>
        <taxon>Moraxellaceae</taxon>
        <taxon>Acinetobacter</taxon>
    </lineage>
</organism>